<organism evidence="2 3">
    <name type="scientific">Nocardia cyriacigeorgica</name>
    <dbReference type="NCBI Taxonomy" id="135487"/>
    <lineage>
        <taxon>Bacteria</taxon>
        <taxon>Bacillati</taxon>
        <taxon>Actinomycetota</taxon>
        <taxon>Actinomycetes</taxon>
        <taxon>Mycobacteriales</taxon>
        <taxon>Nocardiaceae</taxon>
        <taxon>Nocardia</taxon>
    </lineage>
</organism>
<evidence type="ECO:0000259" key="1">
    <source>
        <dbReference type="PROSITE" id="PS50943"/>
    </source>
</evidence>
<dbReference type="Gene3D" id="1.10.260.40">
    <property type="entry name" value="lambda repressor-like DNA-binding domains"/>
    <property type="match status" value="1"/>
</dbReference>
<dbReference type="PANTHER" id="PTHR35010:SF2">
    <property type="entry name" value="BLL4672 PROTEIN"/>
    <property type="match status" value="1"/>
</dbReference>
<dbReference type="PROSITE" id="PS50943">
    <property type="entry name" value="HTH_CROC1"/>
    <property type="match status" value="1"/>
</dbReference>
<evidence type="ECO:0000313" key="2">
    <source>
        <dbReference type="EMBL" id="NEW36614.1"/>
    </source>
</evidence>
<dbReference type="Pfam" id="PF17765">
    <property type="entry name" value="MLTR_LBD"/>
    <property type="match status" value="1"/>
</dbReference>
<dbReference type="Proteomes" id="UP000471166">
    <property type="component" value="Unassembled WGS sequence"/>
</dbReference>
<dbReference type="InterPro" id="IPR010982">
    <property type="entry name" value="Lambda_DNA-bd_dom_sf"/>
</dbReference>
<dbReference type="InterPro" id="IPR041413">
    <property type="entry name" value="MLTR_LBD"/>
</dbReference>
<gene>
    <name evidence="2" type="ORF">GV791_29240</name>
</gene>
<protein>
    <submittedName>
        <fullName evidence="2">Helix-turn-helix transcriptional regulator</fullName>
    </submittedName>
</protein>
<dbReference type="EMBL" id="JAAGVB010000086">
    <property type="protein sequence ID" value="NEW36614.1"/>
    <property type="molecule type" value="Genomic_DNA"/>
</dbReference>
<sequence>MPKLPVLTGMPDFHDSFEYLRHQHHLSREAAAHEARISVSYLHQIIRKRTIPSSRVFANLVDCFDLDTSQRQHLYDLCQPSADLPAAAELRRHLTEIGVHHHLDHLDSCEIVAAYFDPLQTVLHSNRLFHRVMPGLAAADDNILLWILSTAGRDNIENWEDELRYVVTLVRAAMGRYRDLPRARTLFRTLRAHPDFRRVWDCTPMQVTYRWSRPAPTGIRIPGANKHLSLSFEVDEYSAYPDILITHGLYNTPPIAC</sequence>
<dbReference type="SUPFAM" id="SSF47413">
    <property type="entry name" value="lambda repressor-like DNA-binding domains"/>
    <property type="match status" value="1"/>
</dbReference>
<dbReference type="Gene3D" id="3.30.450.180">
    <property type="match status" value="1"/>
</dbReference>
<dbReference type="PANTHER" id="PTHR35010">
    <property type="entry name" value="BLL4672 PROTEIN-RELATED"/>
    <property type="match status" value="1"/>
</dbReference>
<proteinExistence type="predicted"/>
<dbReference type="RefSeq" id="WP_163848129.1">
    <property type="nucleotide sequence ID" value="NZ_JARWNL010000273.1"/>
</dbReference>
<dbReference type="InterPro" id="IPR001387">
    <property type="entry name" value="Cro/C1-type_HTH"/>
</dbReference>
<reference evidence="2 3" key="1">
    <citation type="submission" date="2020-01" db="EMBL/GenBank/DDBJ databases">
        <title>Genetics and antimicrobial susceptibilities of Nocardia species isolated from the soil; a comparison with species isolated from humans.</title>
        <authorList>
            <person name="Carrasco G."/>
            <person name="Monzon S."/>
            <person name="Sansegundo M."/>
            <person name="Garcia E."/>
            <person name="Garrido N."/>
            <person name="Medina M.J."/>
            <person name="Villalon P."/>
            <person name="Ramirez-Arocha A.C."/>
            <person name="Jimenez P."/>
            <person name="Cuesta I."/>
            <person name="Valdezate S."/>
        </authorList>
    </citation>
    <scope>NUCLEOTIDE SEQUENCE [LARGE SCALE GENOMIC DNA]</scope>
    <source>
        <strain evidence="2 3">CNM20110626</strain>
    </source>
</reference>
<comment type="caution">
    <text evidence="2">The sequence shown here is derived from an EMBL/GenBank/DDBJ whole genome shotgun (WGS) entry which is preliminary data.</text>
</comment>
<dbReference type="GO" id="GO:0003677">
    <property type="term" value="F:DNA binding"/>
    <property type="evidence" value="ECO:0007669"/>
    <property type="project" value="InterPro"/>
</dbReference>
<name>A0A6P1CYJ5_9NOCA</name>
<accession>A0A6P1CYJ5</accession>
<dbReference type="AlphaFoldDB" id="A0A6P1CYJ5"/>
<dbReference type="SMART" id="SM00530">
    <property type="entry name" value="HTH_XRE"/>
    <property type="match status" value="1"/>
</dbReference>
<feature type="domain" description="HTH cro/C1-type" evidence="1">
    <location>
        <begin position="17"/>
        <end position="71"/>
    </location>
</feature>
<evidence type="ECO:0000313" key="3">
    <source>
        <dbReference type="Proteomes" id="UP000471166"/>
    </source>
</evidence>